<dbReference type="SUPFAM" id="SSF56349">
    <property type="entry name" value="DNA breaking-rejoining enzymes"/>
    <property type="match status" value="1"/>
</dbReference>
<dbReference type="GO" id="GO:0051301">
    <property type="term" value="P:cell division"/>
    <property type="evidence" value="ECO:0007669"/>
    <property type="project" value="UniProtKB-UniRule"/>
</dbReference>
<dbReference type="GO" id="GO:0006313">
    <property type="term" value="P:DNA transposition"/>
    <property type="evidence" value="ECO:0007669"/>
    <property type="project" value="UniProtKB-UniRule"/>
</dbReference>
<dbReference type="InterPro" id="IPR002104">
    <property type="entry name" value="Integrase_catalytic"/>
</dbReference>
<keyword evidence="7 10" id="KW-0238">DNA-binding</keyword>
<dbReference type="GO" id="GO:0007059">
    <property type="term" value="P:chromosome segregation"/>
    <property type="evidence" value="ECO:0007669"/>
    <property type="project" value="UniProtKB-UniRule"/>
</dbReference>
<feature type="active site" evidence="10">
    <location>
        <position position="270"/>
    </location>
</feature>
<keyword evidence="4 10" id="KW-0132">Cell division</keyword>
<feature type="active site" evidence="10">
    <location>
        <position position="149"/>
    </location>
</feature>
<feature type="domain" description="Core-binding (CB)" evidence="13">
    <location>
        <begin position="1"/>
        <end position="88"/>
    </location>
</feature>
<dbReference type="PROSITE" id="PS51900">
    <property type="entry name" value="CB"/>
    <property type="match status" value="1"/>
</dbReference>
<organism evidence="14 15">
    <name type="scientific">Aerococcus christensenii</name>
    <dbReference type="NCBI Taxonomy" id="87541"/>
    <lineage>
        <taxon>Bacteria</taxon>
        <taxon>Bacillati</taxon>
        <taxon>Bacillota</taxon>
        <taxon>Bacilli</taxon>
        <taxon>Lactobacillales</taxon>
        <taxon>Aerococcaceae</taxon>
        <taxon>Aerococcus</taxon>
    </lineage>
</organism>
<dbReference type="InterPro" id="IPR013762">
    <property type="entry name" value="Integrase-like_cat_sf"/>
</dbReference>
<comment type="similarity">
    <text evidence="2 10">Belongs to the 'phage' integrase family. XerC subfamily.</text>
</comment>
<dbReference type="GO" id="GO:0005737">
    <property type="term" value="C:cytoplasm"/>
    <property type="evidence" value="ECO:0007669"/>
    <property type="project" value="UniProtKB-SubCell"/>
</dbReference>
<comment type="function">
    <text evidence="10">Site-specific tyrosine recombinase, which acts by catalyzing the cutting and rejoining of the recombining DNA molecules. The XerC-XerD complex is essential to convert dimers of the bacterial chromosome into monomers to permit their segregation at cell division. It also contributes to the segregational stability of plasmids.</text>
</comment>
<evidence type="ECO:0000256" key="9">
    <source>
        <dbReference type="ARBA" id="ARBA00023306"/>
    </source>
</evidence>
<dbReference type="Pfam" id="PF02899">
    <property type="entry name" value="Phage_int_SAM_1"/>
    <property type="match status" value="1"/>
</dbReference>
<dbReference type="PANTHER" id="PTHR30349">
    <property type="entry name" value="PHAGE INTEGRASE-RELATED"/>
    <property type="match status" value="1"/>
</dbReference>
<keyword evidence="8 10" id="KW-0233">DNA recombination</keyword>
<evidence type="ECO:0000256" key="10">
    <source>
        <dbReference type="HAMAP-Rule" id="MF_01808"/>
    </source>
</evidence>
<feature type="active site" description="O-(3'-phospho-DNA)-tyrosine intermediate" evidence="10">
    <location>
        <position position="279"/>
    </location>
</feature>
<evidence type="ECO:0000256" key="8">
    <source>
        <dbReference type="ARBA" id="ARBA00023172"/>
    </source>
</evidence>
<evidence type="ECO:0000259" key="13">
    <source>
        <dbReference type="PROSITE" id="PS51900"/>
    </source>
</evidence>
<dbReference type="GO" id="GO:0003677">
    <property type="term" value="F:DNA binding"/>
    <property type="evidence" value="ECO:0007669"/>
    <property type="project" value="UniProtKB-UniRule"/>
</dbReference>
<dbReference type="InterPro" id="IPR023009">
    <property type="entry name" value="Tyrosine_recombinase_XerC/XerD"/>
</dbReference>
<evidence type="ECO:0000256" key="6">
    <source>
        <dbReference type="ARBA" id="ARBA00022908"/>
    </source>
</evidence>
<dbReference type="RefSeq" id="WP_060936691.1">
    <property type="nucleotide sequence ID" value="NZ_JASOZP010000002.1"/>
</dbReference>
<evidence type="ECO:0000313" key="14">
    <source>
        <dbReference type="EMBL" id="KXB36854.1"/>
    </source>
</evidence>
<dbReference type="InterPro" id="IPR010998">
    <property type="entry name" value="Integrase_recombinase_N"/>
</dbReference>
<dbReference type="HAMAP" id="MF_01808">
    <property type="entry name" value="Recomb_XerC_XerD"/>
    <property type="match status" value="1"/>
</dbReference>
<evidence type="ECO:0000256" key="7">
    <source>
        <dbReference type="ARBA" id="ARBA00023125"/>
    </source>
</evidence>
<feature type="active site" evidence="10">
    <location>
        <position position="173"/>
    </location>
</feature>
<keyword evidence="5 10" id="KW-0159">Chromosome partition</keyword>
<keyword evidence="3 10" id="KW-0963">Cytoplasm</keyword>
<dbReference type="PROSITE" id="PS51898">
    <property type="entry name" value="TYR_RECOMBINASE"/>
    <property type="match status" value="1"/>
</dbReference>
<dbReference type="CDD" id="cd00798">
    <property type="entry name" value="INT_XerDC_C"/>
    <property type="match status" value="1"/>
</dbReference>
<keyword evidence="6 10" id="KW-0229">DNA integration</keyword>
<evidence type="ECO:0000313" key="15">
    <source>
        <dbReference type="Proteomes" id="UP000070422"/>
    </source>
</evidence>
<feature type="domain" description="Tyr recombinase" evidence="12">
    <location>
        <begin position="109"/>
        <end position="292"/>
    </location>
</feature>
<gene>
    <name evidence="10" type="primary">xerC</name>
    <name evidence="14" type="ORF">HMPREF3187_00702</name>
</gene>
<feature type="active site" evidence="10">
    <location>
        <position position="244"/>
    </location>
</feature>
<dbReference type="InterPro" id="IPR011010">
    <property type="entry name" value="DNA_brk_join_enz"/>
</dbReference>
<accession>A0A133Y0Z4</accession>
<keyword evidence="9 10" id="KW-0131">Cell cycle</keyword>
<dbReference type="STRING" id="87541.AWM71_07275"/>
<sequence length="304" mass="35611">MNISQLRKTFHHYLSYERQYSDETVKAYLRDWDDFFDFLQVELELKELKDLQYRDIRIYLGKKQREGLGRRSLARHLSSLRTTFQFYLEQGIVQENPFKYIQSAKAGMHLPDFFYEEELSKILDSLKDRTPLEQRDRALFEFLYATGARVSECVGLKLNQIDFDQNMVFLHGKGSKDRYVPFGTYCKKALLQYVTDGRPQLLQNKNHQWVFVNARGGALTTTGVRYILDQVVKKSASSLSIHPHKLRHSFATHLLNHGADIRTVQELLGHSSLSSTQIYTHLSKENLRENYLKYFPTSTRKGPN</sequence>
<dbReference type="AlphaFoldDB" id="A0A133Y0Z4"/>
<dbReference type="PATRIC" id="fig|87541.4.peg.701"/>
<protein>
    <recommendedName>
        <fullName evidence="10 11">Tyrosine recombinase XerC</fullName>
    </recommendedName>
</protein>
<dbReference type="Proteomes" id="UP000070422">
    <property type="component" value="Unassembled WGS sequence"/>
</dbReference>
<dbReference type="NCBIfam" id="NF001399">
    <property type="entry name" value="PRK00283.1"/>
    <property type="match status" value="1"/>
</dbReference>
<evidence type="ECO:0000256" key="3">
    <source>
        <dbReference type="ARBA" id="ARBA00022490"/>
    </source>
</evidence>
<dbReference type="InterPro" id="IPR044068">
    <property type="entry name" value="CB"/>
</dbReference>
<comment type="caution">
    <text evidence="14">The sequence shown here is derived from an EMBL/GenBank/DDBJ whole genome shotgun (WGS) entry which is preliminary data.</text>
</comment>
<dbReference type="InterPro" id="IPR050090">
    <property type="entry name" value="Tyrosine_recombinase_XerCD"/>
</dbReference>
<dbReference type="InterPro" id="IPR011931">
    <property type="entry name" value="Recomb_XerC"/>
</dbReference>
<proteinExistence type="inferred from homology"/>
<dbReference type="EMBL" id="LSCQ01000036">
    <property type="protein sequence ID" value="KXB36854.1"/>
    <property type="molecule type" value="Genomic_DNA"/>
</dbReference>
<evidence type="ECO:0000256" key="5">
    <source>
        <dbReference type="ARBA" id="ARBA00022829"/>
    </source>
</evidence>
<evidence type="ECO:0000259" key="12">
    <source>
        <dbReference type="PROSITE" id="PS51898"/>
    </source>
</evidence>
<dbReference type="Gene3D" id="1.10.443.10">
    <property type="entry name" value="Intergrase catalytic core"/>
    <property type="match status" value="1"/>
</dbReference>
<name>A0A133Y0Z4_9LACT</name>
<dbReference type="NCBIfam" id="TIGR02224">
    <property type="entry name" value="recomb_XerC"/>
    <property type="match status" value="1"/>
</dbReference>
<dbReference type="InterPro" id="IPR004107">
    <property type="entry name" value="Integrase_SAM-like_N"/>
</dbReference>
<reference evidence="14 15" key="1">
    <citation type="submission" date="2016-01" db="EMBL/GenBank/DDBJ databases">
        <authorList>
            <person name="Oliw E.H."/>
        </authorList>
    </citation>
    <scope>NUCLEOTIDE SEQUENCE [LARGE SCALE GENOMIC DNA]</scope>
    <source>
        <strain evidence="14 15">KA00635</strain>
    </source>
</reference>
<comment type="subunit">
    <text evidence="10">Forms a cyclic heterotetrameric complex composed of two molecules of XerC and two molecules of XerD.</text>
</comment>
<evidence type="ECO:0000256" key="2">
    <source>
        <dbReference type="ARBA" id="ARBA00006657"/>
    </source>
</evidence>
<comment type="subcellular location">
    <subcellularLocation>
        <location evidence="1 10">Cytoplasm</location>
    </subcellularLocation>
</comment>
<dbReference type="Gene3D" id="1.10.150.130">
    <property type="match status" value="1"/>
</dbReference>
<dbReference type="Pfam" id="PF00589">
    <property type="entry name" value="Phage_integrase"/>
    <property type="match status" value="1"/>
</dbReference>
<evidence type="ECO:0000256" key="1">
    <source>
        <dbReference type="ARBA" id="ARBA00004496"/>
    </source>
</evidence>
<dbReference type="GO" id="GO:0009037">
    <property type="term" value="F:tyrosine-based site-specific recombinase activity"/>
    <property type="evidence" value="ECO:0007669"/>
    <property type="project" value="UniProtKB-UniRule"/>
</dbReference>
<feature type="active site" evidence="10">
    <location>
        <position position="247"/>
    </location>
</feature>
<evidence type="ECO:0000256" key="4">
    <source>
        <dbReference type="ARBA" id="ARBA00022618"/>
    </source>
</evidence>
<evidence type="ECO:0000256" key="11">
    <source>
        <dbReference type="NCBIfam" id="TIGR02224"/>
    </source>
</evidence>
<dbReference type="PANTHER" id="PTHR30349:SF77">
    <property type="entry name" value="TYROSINE RECOMBINASE XERC"/>
    <property type="match status" value="1"/>
</dbReference>